<dbReference type="RefSeq" id="WP_090610655.1">
    <property type="nucleotide sequence ID" value="NZ_CP067124.1"/>
</dbReference>
<organism evidence="2 3">
    <name type="scientific">Paracoccus alcaliphilus</name>
    <dbReference type="NCBI Taxonomy" id="34002"/>
    <lineage>
        <taxon>Bacteria</taxon>
        <taxon>Pseudomonadati</taxon>
        <taxon>Pseudomonadota</taxon>
        <taxon>Alphaproteobacteria</taxon>
        <taxon>Rhodobacterales</taxon>
        <taxon>Paracoccaceae</taxon>
        <taxon>Paracoccus</taxon>
    </lineage>
</organism>
<keyword evidence="3" id="KW-1185">Reference proteome</keyword>
<dbReference type="OrthoDB" id="9796131at2"/>
<protein>
    <recommendedName>
        <fullName evidence="4">Baseplate assembly protein</fullName>
    </recommendedName>
</protein>
<sequence length="810" mass="84290">MTDPGAFGLQWGDAEIGPGWQGIVALGFTEPPPPGFVVALTVRLAIPASGILPDDIAVTAPDGLPLETDVMPISDDDAEITLRFAAQGPRGQTRVRLLSGGDDPLDPFFAEAGFDFFVACPAGDCREPDPPPPPAGPQPAIDLATKDFAGFLAVMQNWAAATDPNWAGGNPASTEAMLIELLAHHAEMLSLHQDRVAQEAFIDTARERLSLARHAAALGLSLDEGGSALAIVAVDLPPGRAGFLPAGTRFVREEGMGRITATFTSTAPAMLDAAWNAGLQRDGDRGQLRLAAWPGAPDAILPAGTRDLLLWGWGAHLLPGRRIALVQGRTAHVTRIAALSEISQPGWVADPSDPAHMLSQELTRLELAAPLPAPFRPWSDPDGAPLLITANLVEAIHGTPVSAANEEGAAMGLGASRQDLVTATDLVTGQPMIRALRTPQAQVLTDADGRPSVRLHIGAEEWQWQPTLMNSAGFDRHFTTDTEEDGSVWLTFGDGNRGRAVPLPPGTGARALANQPAHQRIRLDWRQGDAEAGNLGAFALTGARAPGGHDAGAAADFAALAPVAATNLLPATGGRARVSTAVARDLIPESIRNPARARCVTADDYARAAEDVPGIARAAAKPLGGVFNTIMVLCAPDEGDRLDGATAAAVHARLDVLRMAGREHVLGAPDYVALDLHLIVCPRGSAGAAAIRRNLRDALAPGSAARPGFFHPSRRGFGDSIRLPDLLAAAARARGVGAVKAATFRPLHHAGTAQVAQVIELGPTEIAQFAGDEAHPERGRLTVTVMGTDTPPPGQGFVLAGPAPEPASTG</sequence>
<accession>A0A1H8FHX8</accession>
<reference evidence="2 3" key="1">
    <citation type="submission" date="2016-10" db="EMBL/GenBank/DDBJ databases">
        <authorList>
            <person name="de Groot N.N."/>
        </authorList>
    </citation>
    <scope>NUCLEOTIDE SEQUENCE [LARGE SCALE GENOMIC DNA]</scope>
    <source>
        <strain evidence="2 3">DSM 8512</strain>
    </source>
</reference>
<proteinExistence type="predicted"/>
<evidence type="ECO:0000256" key="1">
    <source>
        <dbReference type="SAM" id="MobiDB-lite"/>
    </source>
</evidence>
<evidence type="ECO:0008006" key="4">
    <source>
        <dbReference type="Google" id="ProtNLM"/>
    </source>
</evidence>
<evidence type="ECO:0000313" key="2">
    <source>
        <dbReference type="EMBL" id="SEN31242.1"/>
    </source>
</evidence>
<dbReference type="AlphaFoldDB" id="A0A1H8FHX8"/>
<dbReference type="Proteomes" id="UP000199054">
    <property type="component" value="Unassembled WGS sequence"/>
</dbReference>
<feature type="region of interest" description="Disordered" evidence="1">
    <location>
        <begin position="789"/>
        <end position="810"/>
    </location>
</feature>
<name>A0A1H8FHX8_9RHOB</name>
<dbReference type="STRING" id="34002.SAMN04489859_100462"/>
<evidence type="ECO:0000313" key="3">
    <source>
        <dbReference type="Proteomes" id="UP000199054"/>
    </source>
</evidence>
<gene>
    <name evidence="2" type="ORF">SAMN04489859_100462</name>
</gene>
<dbReference type="EMBL" id="FODE01000004">
    <property type="protein sequence ID" value="SEN31242.1"/>
    <property type="molecule type" value="Genomic_DNA"/>
</dbReference>